<dbReference type="FunFam" id="1.20.1250.20:FF:000034">
    <property type="entry name" value="MFS general substrate transporter"/>
    <property type="match status" value="1"/>
</dbReference>
<sequence>MSTNKQVTVDSVQMDEKAPQVESLHLEHSLNAGLSYEDANFLHQFPTRDHDKVFQKVDWRLMPMLMSLYLIANLDRANLGNAKIEGLEKDLGMKGTDYNLANMLFFVPYILLEIPANTILMRFRRPSQWIGFIVTSWGIVMTCTGFVKNFTGLMICRLLLGVFEAGFFPGAVLIISSWYPPHMTQFRMSLLYCAAAMSGAFSGLLAAGIAEMRGMRGYAGWAWIFIIEGCLTIVLGLASFWLLPDSPNFSGKWLSDIEVRYMNVLYRKYRGIRREEQKMNELPEEKTTNRRQKMKVLLSVLTDWQIYLQALIFMASSVPTYALKFTLPQIMVNMGFKATNAQLLSAPPYIAGAISAVVVAKFADRVHWRLPFIVGPLAGLMIAYAVLFTYSASIANHVALCYTFIHLATISVYPVVPGANTWTVNNLAGPEKRGMGIALMIGLGNCGGIVGSFIFIGDESPKYQTGWGTALGFICGGILSASALEIVYKWLNKRRDAIPESETRARYSETELTNMGDRSPLFRYTL</sequence>
<keyword evidence="3 6" id="KW-0812">Transmembrane</keyword>
<feature type="transmembrane region" description="Helical" evidence="6">
    <location>
        <begin position="129"/>
        <end position="147"/>
    </location>
</feature>
<feature type="transmembrane region" description="Helical" evidence="6">
    <location>
        <begin position="296"/>
        <end position="323"/>
    </location>
</feature>
<evidence type="ECO:0000256" key="4">
    <source>
        <dbReference type="ARBA" id="ARBA00022989"/>
    </source>
</evidence>
<dbReference type="AlphaFoldDB" id="A0A8H7W898"/>
<dbReference type="PANTHER" id="PTHR43791:SF54">
    <property type="entry name" value="MAJOR FACILITATOR SUPERFAMILY (MFS) PROFILE DOMAIN-CONTAINING PROTEIN-RELATED"/>
    <property type="match status" value="1"/>
</dbReference>
<dbReference type="Proteomes" id="UP000664132">
    <property type="component" value="Unassembled WGS sequence"/>
</dbReference>
<comment type="caution">
    <text evidence="8">The sequence shown here is derived from an EMBL/GenBank/DDBJ whole genome shotgun (WGS) entry which is preliminary data.</text>
</comment>
<dbReference type="Gene3D" id="1.20.1250.20">
    <property type="entry name" value="MFS general substrate transporter like domains"/>
    <property type="match status" value="2"/>
</dbReference>
<evidence type="ECO:0000256" key="5">
    <source>
        <dbReference type="ARBA" id="ARBA00023136"/>
    </source>
</evidence>
<feature type="transmembrane region" description="Helical" evidence="6">
    <location>
        <begin position="190"/>
        <end position="209"/>
    </location>
</feature>
<dbReference type="InterPro" id="IPR020846">
    <property type="entry name" value="MFS_dom"/>
</dbReference>
<feature type="transmembrane region" description="Helical" evidence="6">
    <location>
        <begin position="221"/>
        <end position="243"/>
    </location>
</feature>
<proteinExistence type="predicted"/>
<dbReference type="OrthoDB" id="2962993at2759"/>
<feature type="transmembrane region" description="Helical" evidence="6">
    <location>
        <begin position="468"/>
        <end position="488"/>
    </location>
</feature>
<feature type="transmembrane region" description="Helical" evidence="6">
    <location>
        <begin position="370"/>
        <end position="388"/>
    </location>
</feature>
<dbReference type="PROSITE" id="PS50850">
    <property type="entry name" value="MFS"/>
    <property type="match status" value="1"/>
</dbReference>
<evidence type="ECO:0000256" key="3">
    <source>
        <dbReference type="ARBA" id="ARBA00022692"/>
    </source>
</evidence>
<dbReference type="SUPFAM" id="SSF103473">
    <property type="entry name" value="MFS general substrate transporter"/>
    <property type="match status" value="1"/>
</dbReference>
<gene>
    <name evidence="8" type="ORF">IFR04_010863</name>
</gene>
<dbReference type="InterPro" id="IPR011701">
    <property type="entry name" value="MFS"/>
</dbReference>
<dbReference type="PANTHER" id="PTHR43791">
    <property type="entry name" value="PERMEASE-RELATED"/>
    <property type="match status" value="1"/>
</dbReference>
<keyword evidence="9" id="KW-1185">Reference proteome</keyword>
<organism evidence="8 9">
    <name type="scientific">Cadophora malorum</name>
    <dbReference type="NCBI Taxonomy" id="108018"/>
    <lineage>
        <taxon>Eukaryota</taxon>
        <taxon>Fungi</taxon>
        <taxon>Dikarya</taxon>
        <taxon>Ascomycota</taxon>
        <taxon>Pezizomycotina</taxon>
        <taxon>Leotiomycetes</taxon>
        <taxon>Helotiales</taxon>
        <taxon>Ploettnerulaceae</taxon>
        <taxon>Cadophora</taxon>
    </lineage>
</organism>
<dbReference type="InterPro" id="IPR036259">
    <property type="entry name" value="MFS_trans_sf"/>
</dbReference>
<evidence type="ECO:0000256" key="1">
    <source>
        <dbReference type="ARBA" id="ARBA00004141"/>
    </source>
</evidence>
<evidence type="ECO:0000259" key="7">
    <source>
        <dbReference type="PROSITE" id="PS50850"/>
    </source>
</evidence>
<reference evidence="8" key="1">
    <citation type="submission" date="2021-02" db="EMBL/GenBank/DDBJ databases">
        <title>Genome sequence Cadophora malorum strain M34.</title>
        <authorList>
            <person name="Stefanovic E."/>
            <person name="Vu D."/>
            <person name="Scully C."/>
            <person name="Dijksterhuis J."/>
            <person name="Roader J."/>
            <person name="Houbraken J."/>
        </authorList>
    </citation>
    <scope>NUCLEOTIDE SEQUENCE</scope>
    <source>
        <strain evidence="8">M34</strain>
    </source>
</reference>
<evidence type="ECO:0000256" key="2">
    <source>
        <dbReference type="ARBA" id="ARBA00022448"/>
    </source>
</evidence>
<feature type="domain" description="Major facilitator superfamily (MFS) profile" evidence="7">
    <location>
        <begin position="61"/>
        <end position="495"/>
    </location>
</feature>
<accession>A0A8H7W898</accession>
<keyword evidence="5 6" id="KW-0472">Membrane</keyword>
<keyword evidence="4 6" id="KW-1133">Transmembrane helix</keyword>
<dbReference type="EMBL" id="JAFJYH010000201">
    <property type="protein sequence ID" value="KAG4415978.1"/>
    <property type="molecule type" value="Genomic_DNA"/>
</dbReference>
<feature type="transmembrane region" description="Helical" evidence="6">
    <location>
        <begin position="437"/>
        <end position="456"/>
    </location>
</feature>
<dbReference type="FunFam" id="1.20.1250.20:FF:000013">
    <property type="entry name" value="MFS general substrate transporter"/>
    <property type="match status" value="1"/>
</dbReference>
<name>A0A8H7W898_9HELO</name>
<dbReference type="GO" id="GO:0022857">
    <property type="term" value="F:transmembrane transporter activity"/>
    <property type="evidence" value="ECO:0007669"/>
    <property type="project" value="InterPro"/>
</dbReference>
<keyword evidence="2" id="KW-0813">Transport</keyword>
<evidence type="ECO:0000313" key="8">
    <source>
        <dbReference type="EMBL" id="KAG4415978.1"/>
    </source>
</evidence>
<feature type="transmembrane region" description="Helical" evidence="6">
    <location>
        <begin position="159"/>
        <end position="178"/>
    </location>
</feature>
<dbReference type="Pfam" id="PF07690">
    <property type="entry name" value="MFS_1"/>
    <property type="match status" value="1"/>
</dbReference>
<dbReference type="GO" id="GO:0016020">
    <property type="term" value="C:membrane"/>
    <property type="evidence" value="ECO:0007669"/>
    <property type="project" value="UniProtKB-SubCell"/>
</dbReference>
<evidence type="ECO:0000313" key="9">
    <source>
        <dbReference type="Proteomes" id="UP000664132"/>
    </source>
</evidence>
<feature type="transmembrane region" description="Helical" evidence="6">
    <location>
        <begin position="394"/>
        <end position="416"/>
    </location>
</feature>
<comment type="subcellular location">
    <subcellularLocation>
        <location evidence="1">Membrane</location>
        <topology evidence="1">Multi-pass membrane protein</topology>
    </subcellularLocation>
</comment>
<evidence type="ECO:0000256" key="6">
    <source>
        <dbReference type="SAM" id="Phobius"/>
    </source>
</evidence>
<feature type="transmembrane region" description="Helical" evidence="6">
    <location>
        <begin position="343"/>
        <end position="363"/>
    </location>
</feature>
<protein>
    <recommendedName>
        <fullName evidence="7">Major facilitator superfamily (MFS) profile domain-containing protein</fullName>
    </recommendedName>
</protein>